<proteinExistence type="predicted"/>
<comment type="caution">
    <text evidence="2">The sequence shown here is derived from an EMBL/GenBank/DDBJ whole genome shotgun (WGS) entry which is preliminary data.</text>
</comment>
<protein>
    <submittedName>
        <fullName evidence="2">DUF512 domain-containing protein</fullName>
    </submittedName>
</protein>
<dbReference type="Pfam" id="PF17820">
    <property type="entry name" value="PDZ_6"/>
    <property type="match status" value="1"/>
</dbReference>
<dbReference type="InterPro" id="IPR041489">
    <property type="entry name" value="PDZ_6"/>
</dbReference>
<dbReference type="OrthoDB" id="9774724at2"/>
<dbReference type="InterPro" id="IPR007549">
    <property type="entry name" value="DUF512"/>
</dbReference>
<evidence type="ECO:0000313" key="2">
    <source>
        <dbReference type="EMBL" id="MTV47493.1"/>
    </source>
</evidence>
<dbReference type="AlphaFoldDB" id="A0A6I3SBK9"/>
<dbReference type="InterPro" id="IPR058240">
    <property type="entry name" value="rSAM_sf"/>
</dbReference>
<dbReference type="Pfam" id="PF04459">
    <property type="entry name" value="DUF512"/>
    <property type="match status" value="1"/>
</dbReference>
<dbReference type="SUPFAM" id="SSF102114">
    <property type="entry name" value="Radical SAM enzymes"/>
    <property type="match status" value="1"/>
</dbReference>
<evidence type="ECO:0000259" key="1">
    <source>
        <dbReference type="PROSITE" id="PS50106"/>
    </source>
</evidence>
<keyword evidence="3" id="KW-1185">Reference proteome</keyword>
<evidence type="ECO:0000313" key="3">
    <source>
        <dbReference type="Proteomes" id="UP000430670"/>
    </source>
</evidence>
<gene>
    <name evidence="2" type="ORF">GJ688_00685</name>
</gene>
<accession>A0A6I3SBK9</accession>
<dbReference type="PROSITE" id="PS50106">
    <property type="entry name" value="PDZ"/>
    <property type="match status" value="1"/>
</dbReference>
<dbReference type="Pfam" id="PF19238">
    <property type="entry name" value="Radical_SAM_2"/>
    <property type="match status" value="1"/>
</dbReference>
<dbReference type="SUPFAM" id="SSF50156">
    <property type="entry name" value="PDZ domain-like"/>
    <property type="match status" value="1"/>
</dbReference>
<dbReference type="Gene3D" id="2.30.42.10">
    <property type="match status" value="1"/>
</dbReference>
<dbReference type="RefSeq" id="WP_155474611.1">
    <property type="nucleotide sequence ID" value="NZ_WNKU01000001.1"/>
</dbReference>
<organism evidence="2 3">
    <name type="scientific">Heliobacterium mobile</name>
    <name type="common">Heliobacillus mobilis</name>
    <dbReference type="NCBI Taxonomy" id="28064"/>
    <lineage>
        <taxon>Bacteria</taxon>
        <taxon>Bacillati</taxon>
        <taxon>Bacillota</taxon>
        <taxon>Clostridia</taxon>
        <taxon>Eubacteriales</taxon>
        <taxon>Heliobacteriaceae</taxon>
        <taxon>Heliobacterium</taxon>
    </lineage>
</organism>
<dbReference type="InterPro" id="IPR001478">
    <property type="entry name" value="PDZ"/>
</dbReference>
<sequence>MKPAGGTISDVEPASLAARIGLQSGDRLVSINGQQVRDVLDYGFYIRESKVKLEVLESTTGETRWFEIEKEEDDDLGIHFADATFDGLRRCQNRCLFCFVDQMPSGMRPSLYAKDDDYRHSFWHGNFITLTNLDEGAFQRLLSLRLSPLYISVQATDPEVRQKLLRHRRAGEIMDRLRQLADSRIQLHTQIVCCPGLNDGVVLEKSLADLWSLGYSLASVSVVPVGLTSHRQGLFPLRTFQPDEAKKVIELMERWQQEALKERGETVFFAADEFYLLSGDDFPESERYEDYSQLENGVGLCRLFMEDWNGAVEEFLTEAKNKNSLSVGALSNGQTYLITGLSGGRFLSRLLDQTARDYGISWSEQAVQIVAVENRCFGSTVTVAGLVTGKDVIHTLRGLDNPPKKSDRILLPTVMFRSEGDVTLDDLTPENISAALGGATVELVKTSGDALFISLIKNEEP</sequence>
<feature type="domain" description="PDZ" evidence="1">
    <location>
        <begin position="1"/>
        <end position="39"/>
    </location>
</feature>
<name>A0A6I3SBK9_HELMO</name>
<dbReference type="Proteomes" id="UP000430670">
    <property type="component" value="Unassembled WGS sequence"/>
</dbReference>
<reference evidence="2 3" key="1">
    <citation type="submission" date="2019-11" db="EMBL/GenBank/DDBJ databases">
        <title>Whole-genome sequence of a the green, strictly anaerobic photosynthetic bacterium Heliobacillus mobilis DSM 6151.</title>
        <authorList>
            <person name="Kyndt J.A."/>
            <person name="Meyer T.E."/>
        </authorList>
    </citation>
    <scope>NUCLEOTIDE SEQUENCE [LARGE SCALE GENOMIC DNA]</scope>
    <source>
        <strain evidence="2 3">DSM 6151</strain>
    </source>
</reference>
<dbReference type="EMBL" id="WNKU01000001">
    <property type="protein sequence ID" value="MTV47493.1"/>
    <property type="molecule type" value="Genomic_DNA"/>
</dbReference>
<dbReference type="InterPro" id="IPR045375">
    <property type="entry name" value="Put_radical_SAM-like_N"/>
</dbReference>
<dbReference type="InterPro" id="IPR036034">
    <property type="entry name" value="PDZ_sf"/>
</dbReference>